<evidence type="ECO:0000259" key="16">
    <source>
        <dbReference type="Pfam" id="PF00156"/>
    </source>
</evidence>
<evidence type="ECO:0000256" key="11">
    <source>
        <dbReference type="ARBA" id="ARBA00022741"/>
    </source>
</evidence>
<name>A0A0G0LYI8_9BACT</name>
<evidence type="ECO:0000313" key="18">
    <source>
        <dbReference type="Proteomes" id="UP000034325"/>
    </source>
</evidence>
<dbReference type="GO" id="GO:0052657">
    <property type="term" value="F:guanine phosphoribosyltransferase activity"/>
    <property type="evidence" value="ECO:0007669"/>
    <property type="project" value="UniProtKB-ARBA"/>
</dbReference>
<dbReference type="InterPro" id="IPR029057">
    <property type="entry name" value="PRTase-like"/>
</dbReference>
<sequence>MKDVPPHLELLFTPEQIRQKVEELGRQITQDYQDKNLLVVGILRGATVFSSDLIRNFDLPDMELDYMAVSSYGPGTVSSGQPKIVNDMSINPEGRHVLIVEDIVDTGYSLQTLLGILAARNPASLKTCALLSKPERREVEVPIDYLGFTIENLYVVGYGLDSDQKSRGYPFIAVQK</sequence>
<keyword evidence="11 15" id="KW-0547">Nucleotide-binding</keyword>
<keyword evidence="10 15" id="KW-0660">Purine salvage</keyword>
<evidence type="ECO:0000256" key="15">
    <source>
        <dbReference type="RuleBase" id="RU364099"/>
    </source>
</evidence>
<dbReference type="GO" id="GO:0032264">
    <property type="term" value="P:IMP salvage"/>
    <property type="evidence" value="ECO:0007669"/>
    <property type="project" value="UniProtKB-UniPathway"/>
</dbReference>
<accession>A0A0G0LYI8</accession>
<evidence type="ECO:0000256" key="1">
    <source>
        <dbReference type="ARBA" id="ARBA00001946"/>
    </source>
</evidence>
<keyword evidence="7 15" id="KW-0328">Glycosyltransferase</keyword>
<evidence type="ECO:0000256" key="6">
    <source>
        <dbReference type="ARBA" id="ARBA00022490"/>
    </source>
</evidence>
<dbReference type="GO" id="GO:0006166">
    <property type="term" value="P:purine ribonucleoside salvage"/>
    <property type="evidence" value="ECO:0007669"/>
    <property type="project" value="UniProtKB-KW"/>
</dbReference>
<gene>
    <name evidence="17" type="ORF">UT23_C0041G0007</name>
</gene>
<comment type="similarity">
    <text evidence="4 15">Belongs to the purine/pyrimidine phosphoribosyltransferase family.</text>
</comment>
<evidence type="ECO:0000256" key="14">
    <source>
        <dbReference type="ARBA" id="ARBA00049402"/>
    </source>
</evidence>
<evidence type="ECO:0000256" key="9">
    <source>
        <dbReference type="ARBA" id="ARBA00022723"/>
    </source>
</evidence>
<dbReference type="GO" id="GO:0005829">
    <property type="term" value="C:cytosol"/>
    <property type="evidence" value="ECO:0007669"/>
    <property type="project" value="TreeGrafter"/>
</dbReference>
<feature type="domain" description="Phosphoribosyltransferase" evidence="16">
    <location>
        <begin position="16"/>
        <end position="162"/>
    </location>
</feature>
<dbReference type="EC" id="2.4.2.8" evidence="5 15"/>
<comment type="pathway">
    <text evidence="3 15">Purine metabolism; IMP biosynthesis via salvage pathway; IMP from hypoxanthine: step 1/1.</text>
</comment>
<dbReference type="EMBL" id="LBWA01000041">
    <property type="protein sequence ID" value="KKQ96112.1"/>
    <property type="molecule type" value="Genomic_DNA"/>
</dbReference>
<keyword evidence="12 15" id="KW-0460">Magnesium</keyword>
<comment type="catalytic activity">
    <reaction evidence="14">
        <text>IMP + diphosphate = hypoxanthine + 5-phospho-alpha-D-ribose 1-diphosphate</text>
        <dbReference type="Rhea" id="RHEA:17973"/>
        <dbReference type="ChEBI" id="CHEBI:17368"/>
        <dbReference type="ChEBI" id="CHEBI:33019"/>
        <dbReference type="ChEBI" id="CHEBI:58017"/>
        <dbReference type="ChEBI" id="CHEBI:58053"/>
        <dbReference type="EC" id="2.4.2.8"/>
    </reaction>
    <physiologicalReaction direction="right-to-left" evidence="14">
        <dbReference type="Rhea" id="RHEA:17975"/>
    </physiologicalReaction>
</comment>
<keyword evidence="8 15" id="KW-0808">Transferase</keyword>
<dbReference type="NCBIfam" id="TIGR01203">
    <property type="entry name" value="HGPRTase"/>
    <property type="match status" value="1"/>
</dbReference>
<dbReference type="GO" id="GO:0032263">
    <property type="term" value="P:GMP salvage"/>
    <property type="evidence" value="ECO:0007669"/>
    <property type="project" value="TreeGrafter"/>
</dbReference>
<dbReference type="Pfam" id="PF00156">
    <property type="entry name" value="Pribosyltran"/>
    <property type="match status" value="1"/>
</dbReference>
<dbReference type="SUPFAM" id="SSF53271">
    <property type="entry name" value="PRTase-like"/>
    <property type="match status" value="1"/>
</dbReference>
<evidence type="ECO:0000256" key="13">
    <source>
        <dbReference type="ARBA" id="ARBA00048811"/>
    </source>
</evidence>
<evidence type="ECO:0000256" key="12">
    <source>
        <dbReference type="ARBA" id="ARBA00022842"/>
    </source>
</evidence>
<dbReference type="GO" id="GO:0000166">
    <property type="term" value="F:nucleotide binding"/>
    <property type="evidence" value="ECO:0007669"/>
    <property type="project" value="UniProtKB-KW"/>
</dbReference>
<protein>
    <recommendedName>
        <fullName evidence="5 15">Hypoxanthine phosphoribosyltransferase</fullName>
        <ecNumber evidence="5 15">2.4.2.8</ecNumber>
    </recommendedName>
</protein>
<dbReference type="GO" id="GO:0000287">
    <property type="term" value="F:magnesium ion binding"/>
    <property type="evidence" value="ECO:0007669"/>
    <property type="project" value="TreeGrafter"/>
</dbReference>
<comment type="cofactor">
    <cofactor evidence="1 15">
        <name>Mg(2+)</name>
        <dbReference type="ChEBI" id="CHEBI:18420"/>
    </cofactor>
</comment>
<evidence type="ECO:0000256" key="10">
    <source>
        <dbReference type="ARBA" id="ARBA00022726"/>
    </source>
</evidence>
<comment type="catalytic activity">
    <reaction evidence="13">
        <text>GMP + diphosphate = guanine + 5-phospho-alpha-D-ribose 1-diphosphate</text>
        <dbReference type="Rhea" id="RHEA:25424"/>
        <dbReference type="ChEBI" id="CHEBI:16235"/>
        <dbReference type="ChEBI" id="CHEBI:33019"/>
        <dbReference type="ChEBI" id="CHEBI:58017"/>
        <dbReference type="ChEBI" id="CHEBI:58115"/>
        <dbReference type="EC" id="2.4.2.8"/>
    </reaction>
    <physiologicalReaction direction="right-to-left" evidence="13">
        <dbReference type="Rhea" id="RHEA:25426"/>
    </physiologicalReaction>
</comment>
<dbReference type="UniPathway" id="UPA00591">
    <property type="reaction ID" value="UER00648"/>
</dbReference>
<dbReference type="PANTHER" id="PTHR43340:SF1">
    <property type="entry name" value="HYPOXANTHINE PHOSPHORIBOSYLTRANSFERASE"/>
    <property type="match status" value="1"/>
</dbReference>
<keyword evidence="9 15" id="KW-0479">Metal-binding</keyword>
<dbReference type="Proteomes" id="UP000034325">
    <property type="component" value="Unassembled WGS sequence"/>
</dbReference>
<comment type="subcellular location">
    <subcellularLocation>
        <location evidence="2 15">Cytoplasm</location>
    </subcellularLocation>
</comment>
<dbReference type="InterPro" id="IPR005904">
    <property type="entry name" value="Hxn_phspho_trans"/>
</dbReference>
<dbReference type="AlphaFoldDB" id="A0A0G0LYI8"/>
<keyword evidence="6 15" id="KW-0963">Cytoplasm</keyword>
<evidence type="ECO:0000256" key="7">
    <source>
        <dbReference type="ARBA" id="ARBA00022676"/>
    </source>
</evidence>
<dbReference type="InterPro" id="IPR000836">
    <property type="entry name" value="PRTase_dom"/>
</dbReference>
<evidence type="ECO:0000256" key="3">
    <source>
        <dbReference type="ARBA" id="ARBA00004669"/>
    </source>
</evidence>
<evidence type="ECO:0000313" key="17">
    <source>
        <dbReference type="EMBL" id="KKQ96112.1"/>
    </source>
</evidence>
<dbReference type="PANTHER" id="PTHR43340">
    <property type="entry name" value="HYPOXANTHINE-GUANINE PHOSPHORIBOSYLTRANSFERASE"/>
    <property type="match status" value="1"/>
</dbReference>
<dbReference type="InterPro" id="IPR050408">
    <property type="entry name" value="HGPRT"/>
</dbReference>
<dbReference type="Gene3D" id="3.40.50.2020">
    <property type="match status" value="1"/>
</dbReference>
<evidence type="ECO:0000256" key="8">
    <source>
        <dbReference type="ARBA" id="ARBA00022679"/>
    </source>
</evidence>
<evidence type="ECO:0000256" key="4">
    <source>
        <dbReference type="ARBA" id="ARBA00008391"/>
    </source>
</evidence>
<dbReference type="GO" id="GO:0004422">
    <property type="term" value="F:hypoxanthine phosphoribosyltransferase activity"/>
    <property type="evidence" value="ECO:0007669"/>
    <property type="project" value="InterPro"/>
</dbReference>
<dbReference type="PATRIC" id="fig|1618549.4.peg.1490"/>
<dbReference type="FunFam" id="3.40.50.2020:FF:000006">
    <property type="entry name" value="Hypoxanthine phosphoribosyltransferase"/>
    <property type="match status" value="1"/>
</dbReference>
<dbReference type="CDD" id="cd06223">
    <property type="entry name" value="PRTases_typeI"/>
    <property type="match status" value="1"/>
</dbReference>
<evidence type="ECO:0000256" key="2">
    <source>
        <dbReference type="ARBA" id="ARBA00004496"/>
    </source>
</evidence>
<comment type="caution">
    <text evidence="17">The sequence shown here is derived from an EMBL/GenBank/DDBJ whole genome shotgun (WGS) entry which is preliminary data.</text>
</comment>
<proteinExistence type="inferred from homology"/>
<reference evidence="17 18" key="1">
    <citation type="journal article" date="2015" name="Nature">
        <title>rRNA introns, odd ribosomes, and small enigmatic genomes across a large radiation of phyla.</title>
        <authorList>
            <person name="Brown C.T."/>
            <person name="Hug L.A."/>
            <person name="Thomas B.C."/>
            <person name="Sharon I."/>
            <person name="Castelle C.J."/>
            <person name="Singh A."/>
            <person name="Wilkins M.J."/>
            <person name="Williams K.H."/>
            <person name="Banfield J.F."/>
        </authorList>
    </citation>
    <scope>NUCLEOTIDE SEQUENCE [LARGE SCALE GENOMIC DNA]</scope>
</reference>
<dbReference type="GO" id="GO:0046100">
    <property type="term" value="P:hypoxanthine metabolic process"/>
    <property type="evidence" value="ECO:0007669"/>
    <property type="project" value="TreeGrafter"/>
</dbReference>
<organism evidence="17 18">
    <name type="scientific">Candidatus Woesebacteria bacterium GW2011_GWA1_39_12</name>
    <dbReference type="NCBI Taxonomy" id="1618549"/>
    <lineage>
        <taxon>Bacteria</taxon>
        <taxon>Candidatus Woeseibacteriota</taxon>
    </lineage>
</organism>
<evidence type="ECO:0000256" key="5">
    <source>
        <dbReference type="ARBA" id="ARBA00011895"/>
    </source>
</evidence>
<dbReference type="GO" id="GO:0006178">
    <property type="term" value="P:guanine salvage"/>
    <property type="evidence" value="ECO:0007669"/>
    <property type="project" value="TreeGrafter"/>
</dbReference>